<proteinExistence type="predicted"/>
<sequence length="68" mass="7495">MLACPLMLPSISVSPWSAQSCLFCESQCQQFSHVLLAECLPGLSLQLLHCCSAHPSQRLLTCTSHLFF</sequence>
<reference evidence="2" key="1">
    <citation type="journal article" date="2016" name="Nature">
        <title>Genome evolution in the allotetraploid frog Xenopus laevis.</title>
        <authorList>
            <person name="Session A.M."/>
            <person name="Uno Y."/>
            <person name="Kwon T."/>
            <person name="Chapman J.A."/>
            <person name="Toyoda A."/>
            <person name="Takahashi S."/>
            <person name="Fukui A."/>
            <person name="Hikosaka A."/>
            <person name="Suzuki A."/>
            <person name="Kondo M."/>
            <person name="van Heeringen S.J."/>
            <person name="Quigley I."/>
            <person name="Heinz S."/>
            <person name="Ogino H."/>
            <person name="Ochi H."/>
            <person name="Hellsten U."/>
            <person name="Lyons J.B."/>
            <person name="Simakov O."/>
            <person name="Putnam N."/>
            <person name="Stites J."/>
            <person name="Kuroki Y."/>
            <person name="Tanaka T."/>
            <person name="Michiue T."/>
            <person name="Watanabe M."/>
            <person name="Bogdanovic O."/>
            <person name="Lister R."/>
            <person name="Georgiou G."/>
            <person name="Paranjpe S.S."/>
            <person name="van Kruijsbergen I."/>
            <person name="Shu S."/>
            <person name="Carlson J."/>
            <person name="Kinoshita T."/>
            <person name="Ohta Y."/>
            <person name="Mawaribuchi S."/>
            <person name="Jenkins J."/>
            <person name="Grimwood J."/>
            <person name="Schmutz J."/>
            <person name="Mitros T."/>
            <person name="Mozaffari S.V."/>
            <person name="Suzuki Y."/>
            <person name="Haramoto Y."/>
            <person name="Yamamoto T.S."/>
            <person name="Takagi C."/>
            <person name="Heald R."/>
            <person name="Miller K."/>
            <person name="Haudenschild C."/>
            <person name="Kitzman J."/>
            <person name="Nakayama T."/>
            <person name="Izutsu Y."/>
            <person name="Robert J."/>
            <person name="Fortriede J."/>
            <person name="Burns K."/>
            <person name="Lotay V."/>
            <person name="Karimi K."/>
            <person name="Yasuoka Y."/>
            <person name="Dichmann D.S."/>
            <person name="Flajnik M.F."/>
            <person name="Houston D.W."/>
            <person name="Shendure J."/>
            <person name="DuPasquier L."/>
            <person name="Vize P.D."/>
            <person name="Zorn A.M."/>
            <person name="Ito M."/>
            <person name="Marcotte E.M."/>
            <person name="Wallingford J.B."/>
            <person name="Ito Y."/>
            <person name="Asashima M."/>
            <person name="Ueno N."/>
            <person name="Matsuda Y."/>
            <person name="Veenstra G.J."/>
            <person name="Fujiyama A."/>
            <person name="Harland R.M."/>
            <person name="Taira M."/>
            <person name="Rokhsar D.S."/>
        </authorList>
    </citation>
    <scope>NUCLEOTIDE SEQUENCE [LARGE SCALE GENOMIC DNA]</scope>
    <source>
        <strain evidence="2">J</strain>
    </source>
</reference>
<protein>
    <submittedName>
        <fullName evidence="1">Uncharacterized protein</fullName>
    </submittedName>
</protein>
<evidence type="ECO:0000313" key="2">
    <source>
        <dbReference type="Proteomes" id="UP000694892"/>
    </source>
</evidence>
<evidence type="ECO:0000313" key="1">
    <source>
        <dbReference type="EMBL" id="OCT94528.1"/>
    </source>
</evidence>
<dbReference type="Proteomes" id="UP000694892">
    <property type="component" value="Chromosome 2L"/>
</dbReference>
<gene>
    <name evidence="1" type="ORF">XELAEV_18012201mg</name>
</gene>
<dbReference type="EMBL" id="CM004468">
    <property type="protein sequence ID" value="OCT94528.1"/>
    <property type="molecule type" value="Genomic_DNA"/>
</dbReference>
<name>A0A974DM99_XENLA</name>
<accession>A0A974DM99</accession>
<dbReference type="AlphaFoldDB" id="A0A974DM99"/>
<organism evidence="1 2">
    <name type="scientific">Xenopus laevis</name>
    <name type="common">African clawed frog</name>
    <dbReference type="NCBI Taxonomy" id="8355"/>
    <lineage>
        <taxon>Eukaryota</taxon>
        <taxon>Metazoa</taxon>
        <taxon>Chordata</taxon>
        <taxon>Craniata</taxon>
        <taxon>Vertebrata</taxon>
        <taxon>Euteleostomi</taxon>
        <taxon>Amphibia</taxon>
        <taxon>Batrachia</taxon>
        <taxon>Anura</taxon>
        <taxon>Pipoidea</taxon>
        <taxon>Pipidae</taxon>
        <taxon>Xenopodinae</taxon>
        <taxon>Xenopus</taxon>
        <taxon>Xenopus</taxon>
    </lineage>
</organism>